<evidence type="ECO:0000256" key="8">
    <source>
        <dbReference type="ARBA" id="ARBA00066893"/>
    </source>
</evidence>
<dbReference type="GO" id="GO:0016020">
    <property type="term" value="C:membrane"/>
    <property type="evidence" value="ECO:0007669"/>
    <property type="project" value="UniProtKB-SubCell"/>
</dbReference>
<protein>
    <recommendedName>
        <fullName evidence="8">inositol phosphorylceramide mannosyltransferase</fullName>
        <ecNumber evidence="8">2.4.1.370</ecNumber>
    </recommendedName>
</protein>
<dbReference type="Pfam" id="PF04488">
    <property type="entry name" value="Gly_transf_sug"/>
    <property type="match status" value="1"/>
</dbReference>
<keyword evidence="6 9" id="KW-0472">Membrane</keyword>
<dbReference type="OrthoDB" id="3647at2759"/>
<dbReference type="EMBL" id="HE576753">
    <property type="protein sequence ID" value="CCC68317.1"/>
    <property type="molecule type" value="Genomic_DNA"/>
</dbReference>
<evidence type="ECO:0000256" key="7">
    <source>
        <dbReference type="ARBA" id="ARBA00052145"/>
    </source>
</evidence>
<evidence type="ECO:0000256" key="3">
    <source>
        <dbReference type="ARBA" id="ARBA00022679"/>
    </source>
</evidence>
<evidence type="ECO:0000256" key="2">
    <source>
        <dbReference type="ARBA" id="ARBA00009003"/>
    </source>
</evidence>
<dbReference type="KEGG" id="ncs:NCAS_0B02330"/>
<organism evidence="10 11">
    <name type="scientific">Naumovozyma castellii</name>
    <name type="common">Yeast</name>
    <name type="synonym">Saccharomyces castellii</name>
    <dbReference type="NCBI Taxonomy" id="27288"/>
    <lineage>
        <taxon>Eukaryota</taxon>
        <taxon>Fungi</taxon>
        <taxon>Dikarya</taxon>
        <taxon>Ascomycota</taxon>
        <taxon>Saccharomycotina</taxon>
        <taxon>Saccharomycetes</taxon>
        <taxon>Saccharomycetales</taxon>
        <taxon>Saccharomycetaceae</taxon>
        <taxon>Naumovozyma</taxon>
    </lineage>
</organism>
<keyword evidence="4 9" id="KW-0812">Transmembrane</keyword>
<name>G0VBJ1_NAUCA</name>
<keyword evidence="11" id="KW-1185">Reference proteome</keyword>
<comment type="similarity">
    <text evidence="2">Belongs to the glycosyltransferase 32 family.</text>
</comment>
<dbReference type="Gene3D" id="3.90.550.20">
    <property type="match status" value="1"/>
</dbReference>
<dbReference type="PANTHER" id="PTHR32385:SF20">
    <property type="entry name" value="MANNOSYL PHOSPHORYLINOSITOL CERAMIDE SYNTHASE CSH1-RELATED"/>
    <property type="match status" value="1"/>
</dbReference>
<keyword evidence="3" id="KW-0808">Transferase</keyword>
<dbReference type="PANTHER" id="PTHR32385">
    <property type="entry name" value="MANNOSYL PHOSPHORYLINOSITOL CERAMIDE SYNTHASE"/>
    <property type="match status" value="1"/>
</dbReference>
<evidence type="ECO:0000313" key="11">
    <source>
        <dbReference type="Proteomes" id="UP000001640"/>
    </source>
</evidence>
<proteinExistence type="inferred from homology"/>
<dbReference type="InterPro" id="IPR007577">
    <property type="entry name" value="GlycoTrfase_DXD_sugar-bd_CS"/>
</dbReference>
<reference key="2">
    <citation type="submission" date="2011-08" db="EMBL/GenBank/DDBJ databases">
        <title>Genome sequence of Naumovozyma castellii.</title>
        <authorList>
            <person name="Gordon J.L."/>
            <person name="Armisen D."/>
            <person name="Proux-Wera E."/>
            <person name="OhEigeartaigh S.S."/>
            <person name="Byrne K.P."/>
            <person name="Wolfe K.H."/>
        </authorList>
    </citation>
    <scope>NUCLEOTIDE SEQUENCE</scope>
    <source>
        <strain>Type strain:CBS 4309</strain>
    </source>
</reference>
<accession>G0VBJ1</accession>
<feature type="transmembrane region" description="Helical" evidence="9">
    <location>
        <begin position="268"/>
        <end position="289"/>
    </location>
</feature>
<dbReference type="HOGENOM" id="CLU_036369_3_2_1"/>
<dbReference type="AlphaFoldDB" id="G0VBJ1"/>
<dbReference type="FunFam" id="3.90.550.20:FF:000001">
    <property type="entry name" value="MIPC synthase subunit (SurA)"/>
    <property type="match status" value="1"/>
</dbReference>
<evidence type="ECO:0000256" key="5">
    <source>
        <dbReference type="ARBA" id="ARBA00022989"/>
    </source>
</evidence>
<dbReference type="GeneID" id="96901877"/>
<comment type="subcellular location">
    <subcellularLocation>
        <location evidence="1">Membrane</location>
        <topology evidence="1">Multi-pass membrane protein</topology>
    </subcellularLocation>
</comment>
<evidence type="ECO:0000256" key="6">
    <source>
        <dbReference type="ARBA" id="ARBA00023136"/>
    </source>
</evidence>
<sequence length="374" mass="44004">MKREIKILIYANTLLWVFIVYYTFDLLTLIIDNTFQDALLDVDLNPTLEQQAMEIDKPQLIPKIIHQTYKTTDIPEQWKESRQKCIDLHPDYKYILWTDEMSHEFIREEYPWFLDTFENYKYPIQRADAIRYFILSHYGGVYIDLDDGCERRLDRLLTVPAFLRKTSPIGVSNDVMGSVPRHPFFLKVIKSLKHYDKSWFVPYMSIMASTGPLFISVVWKQYKRWGVPTNGVVRILQPADYKMHTYSFFSIAKGSSWHMDDAKFMKSLGNHILSCVVTGFVFAFFILYLEYCIYCLLCSGSSLGLGWVSTQLCSWSQCMFQKRNNYRYGNLIRYRGRAGRQGRLRKDSNLPYHNLVSDLEKNTDGFTDLSNGEY</sequence>
<dbReference type="GO" id="GO:0031501">
    <property type="term" value="C:mannosyltransferase complex"/>
    <property type="evidence" value="ECO:0007669"/>
    <property type="project" value="UniProtKB-ARBA"/>
</dbReference>
<dbReference type="EC" id="2.4.1.370" evidence="8"/>
<evidence type="ECO:0000313" key="10">
    <source>
        <dbReference type="EMBL" id="CCC68317.1"/>
    </source>
</evidence>
<keyword evidence="5 9" id="KW-1133">Transmembrane helix</keyword>
<dbReference type="eggNOG" id="ENOG502QS3D">
    <property type="taxonomic scope" value="Eukaryota"/>
</dbReference>
<comment type="catalytic activity">
    <reaction evidence="7">
        <text>a 1D-myo-inositol-1-phospho-N-[(R)-2-hydroxy-very-long-chain fatty acyl]-(R)-4-hydroxysphingoid base + GDP-alpha-D-mannose = an alpha-D-mannosyl-(1&lt;-&gt;6)-1D-myo-inositol-1-phospho-N-[(R)-2-hydroxy-very-long-chain fatty acyl]-(R)-4-hydroxysphingoid base + GDP + H(+)</text>
        <dbReference type="Rhea" id="RHEA:64596"/>
        <dbReference type="ChEBI" id="CHEBI:15378"/>
        <dbReference type="ChEBI" id="CHEBI:57527"/>
        <dbReference type="ChEBI" id="CHEBI:58189"/>
        <dbReference type="ChEBI" id="CHEBI:155885"/>
        <dbReference type="ChEBI" id="CHEBI:155926"/>
        <dbReference type="EC" id="2.4.1.370"/>
    </reaction>
    <physiologicalReaction direction="left-to-right" evidence="7">
        <dbReference type="Rhea" id="RHEA:64597"/>
    </physiologicalReaction>
</comment>
<gene>
    <name evidence="10" type="primary">NCAS0B02330</name>
    <name evidence="10" type="ordered locus">NCAS_0B02330</name>
</gene>
<dbReference type="GO" id="GO:0006676">
    <property type="term" value="P:mannosyl diphosphorylinositol ceramide metabolic process"/>
    <property type="evidence" value="ECO:0007669"/>
    <property type="project" value="UniProtKB-ARBA"/>
</dbReference>
<feature type="transmembrane region" description="Helical" evidence="9">
    <location>
        <begin position="7"/>
        <end position="24"/>
    </location>
</feature>
<evidence type="ECO:0000256" key="9">
    <source>
        <dbReference type="SAM" id="Phobius"/>
    </source>
</evidence>
<reference evidence="10 11" key="1">
    <citation type="journal article" date="2011" name="Proc. Natl. Acad. Sci. U.S.A.">
        <title>Evolutionary erosion of yeast sex chromosomes by mating-type switching accidents.</title>
        <authorList>
            <person name="Gordon J.L."/>
            <person name="Armisen D."/>
            <person name="Proux-Wera E."/>
            <person name="Oheigeartaigh S.S."/>
            <person name="Byrne K.P."/>
            <person name="Wolfe K.H."/>
        </authorList>
    </citation>
    <scope>NUCLEOTIDE SEQUENCE [LARGE SCALE GENOMIC DNA]</scope>
    <source>
        <strain evidence="11">ATCC 76901 / BCRC 22586 / CBS 4309 / NBRC 1992 / NRRL Y-12630</strain>
    </source>
</reference>
<evidence type="ECO:0000256" key="4">
    <source>
        <dbReference type="ARBA" id="ARBA00022692"/>
    </source>
</evidence>
<dbReference type="GO" id="GO:0103064">
    <property type="term" value="F:inositol phosphorylceramide mannosyltransferase activity"/>
    <property type="evidence" value="ECO:0007669"/>
    <property type="project" value="UniProtKB-EC"/>
</dbReference>
<dbReference type="OMA" id="NRHSWSF"/>
<dbReference type="Proteomes" id="UP000001640">
    <property type="component" value="Chromosome 2"/>
</dbReference>
<dbReference type="InterPro" id="IPR029044">
    <property type="entry name" value="Nucleotide-diphossugar_trans"/>
</dbReference>
<evidence type="ECO:0000256" key="1">
    <source>
        <dbReference type="ARBA" id="ARBA00004141"/>
    </source>
</evidence>
<dbReference type="SUPFAM" id="SSF53448">
    <property type="entry name" value="Nucleotide-diphospho-sugar transferases"/>
    <property type="match status" value="1"/>
</dbReference>
<dbReference type="InParanoid" id="G0VBJ1"/>
<dbReference type="RefSeq" id="XP_003674691.1">
    <property type="nucleotide sequence ID" value="XM_003674643.1"/>
</dbReference>
<dbReference type="InterPro" id="IPR051706">
    <property type="entry name" value="Glycosyltransferase_domain"/>
</dbReference>
<feature type="transmembrane region" description="Helical" evidence="9">
    <location>
        <begin position="199"/>
        <end position="219"/>
    </location>
</feature>
<dbReference type="FunCoup" id="G0VBJ1">
    <property type="interactions" value="53"/>
</dbReference>
<dbReference type="GO" id="GO:0051999">
    <property type="term" value="P:mannosyl-inositol phosphorylceramide biosynthetic process"/>
    <property type="evidence" value="ECO:0007669"/>
    <property type="project" value="TreeGrafter"/>
</dbReference>